<dbReference type="EMBL" id="JAALHA020000038">
    <property type="protein sequence ID" value="MDR9900735.1"/>
    <property type="molecule type" value="Genomic_DNA"/>
</dbReference>
<keyword evidence="2" id="KW-1185">Reference proteome</keyword>
<accession>A0AAP5IIN2</accession>
<reference evidence="2" key="1">
    <citation type="journal article" date="2021" name="Science">
        <title>Hunting the eagle killer: A cyanobacterial neurotoxin causes vacuolar myelinopathy.</title>
        <authorList>
            <person name="Breinlinger S."/>
            <person name="Phillips T.J."/>
            <person name="Haram B.N."/>
            <person name="Mares J."/>
            <person name="Martinez Yerena J.A."/>
            <person name="Hrouzek P."/>
            <person name="Sobotka R."/>
            <person name="Henderson W.M."/>
            <person name="Schmieder P."/>
            <person name="Williams S.M."/>
            <person name="Lauderdale J.D."/>
            <person name="Wilde H.D."/>
            <person name="Gerrin W."/>
            <person name="Kust A."/>
            <person name="Washington J.W."/>
            <person name="Wagner C."/>
            <person name="Geier B."/>
            <person name="Liebeke M."/>
            <person name="Enke H."/>
            <person name="Niedermeyer T.H.J."/>
            <person name="Wilde S.B."/>
        </authorList>
    </citation>
    <scope>NUCLEOTIDE SEQUENCE [LARGE SCALE GENOMIC DNA]</scope>
    <source>
        <strain evidence="2">Thurmond2011</strain>
    </source>
</reference>
<evidence type="ECO:0000313" key="2">
    <source>
        <dbReference type="Proteomes" id="UP000667802"/>
    </source>
</evidence>
<name>A0AAP5IIN2_9CYAN</name>
<gene>
    <name evidence="1" type="ORF">G7B40_040315</name>
</gene>
<dbReference type="Proteomes" id="UP000667802">
    <property type="component" value="Unassembled WGS sequence"/>
</dbReference>
<sequence length="63" mass="7070">MAKCKCPRCDRRFAAALRDRKSNVLDASEMSDTGLGNRFCINCGIYFYDTGQARGSKESEQAR</sequence>
<dbReference type="AlphaFoldDB" id="A0AAP5IIN2"/>
<proteinExistence type="predicted"/>
<comment type="caution">
    <text evidence="1">The sequence shown here is derived from an EMBL/GenBank/DDBJ whole genome shotgun (WGS) entry which is preliminary data.</text>
</comment>
<dbReference type="RefSeq" id="WP_208344301.1">
    <property type="nucleotide sequence ID" value="NZ_CAWQFN010000490.1"/>
</dbReference>
<protein>
    <submittedName>
        <fullName evidence="1">Uncharacterized protein</fullName>
    </submittedName>
</protein>
<evidence type="ECO:0000313" key="1">
    <source>
        <dbReference type="EMBL" id="MDR9900735.1"/>
    </source>
</evidence>
<organism evidence="1 2">
    <name type="scientific">Aetokthonos hydrillicola Thurmond2011</name>
    <dbReference type="NCBI Taxonomy" id="2712845"/>
    <lineage>
        <taxon>Bacteria</taxon>
        <taxon>Bacillati</taxon>
        <taxon>Cyanobacteriota</taxon>
        <taxon>Cyanophyceae</taxon>
        <taxon>Nostocales</taxon>
        <taxon>Hapalosiphonaceae</taxon>
        <taxon>Aetokthonos</taxon>
    </lineage>
</organism>